<protein>
    <submittedName>
        <fullName evidence="1">Uncharacterized protein</fullName>
    </submittedName>
</protein>
<sequence length="59" mass="6817">MLFKQVQAGEKSSALYEMKTREVEEIEVRETDRGHTIRRGIRRARRVGGVCAVGHPQHR</sequence>
<proteinExistence type="predicted"/>
<reference evidence="1" key="1">
    <citation type="submission" date="2019-03" db="EMBL/GenBank/DDBJ databases">
        <authorList>
            <person name="Hao L."/>
        </authorList>
    </citation>
    <scope>NUCLEOTIDE SEQUENCE</scope>
</reference>
<dbReference type="AlphaFoldDB" id="A0A485LZA4"/>
<gene>
    <name evidence="1" type="ORF">SCFA_290010</name>
</gene>
<dbReference type="EMBL" id="CAADRM010000091">
    <property type="protein sequence ID" value="VFU14425.1"/>
    <property type="molecule type" value="Genomic_DNA"/>
</dbReference>
<organism evidence="1">
    <name type="scientific">anaerobic digester metagenome</name>
    <dbReference type="NCBI Taxonomy" id="1263854"/>
    <lineage>
        <taxon>unclassified sequences</taxon>
        <taxon>metagenomes</taxon>
        <taxon>ecological metagenomes</taxon>
    </lineage>
</organism>
<evidence type="ECO:0000313" key="1">
    <source>
        <dbReference type="EMBL" id="VFU14425.1"/>
    </source>
</evidence>
<accession>A0A485LZA4</accession>
<name>A0A485LZA4_9ZZZZ</name>